<dbReference type="SUPFAM" id="SSF55681">
    <property type="entry name" value="Class II aaRS and biotin synthetases"/>
    <property type="match status" value="1"/>
</dbReference>
<dbReference type="CDD" id="cd04322">
    <property type="entry name" value="LysRS_N"/>
    <property type="match status" value="1"/>
</dbReference>
<gene>
    <name evidence="1" type="ORF">SCF082_LOCUS38765</name>
</gene>
<proteinExistence type="predicted"/>
<dbReference type="Gene3D" id="3.50.40.10">
    <property type="entry name" value="Phenylalanyl-trna Synthetase, Chain B, domain 3"/>
    <property type="match status" value="1"/>
</dbReference>
<dbReference type="SUPFAM" id="SSF50249">
    <property type="entry name" value="Nucleic acid-binding proteins"/>
    <property type="match status" value="1"/>
</dbReference>
<dbReference type="InterPro" id="IPR018149">
    <property type="entry name" value="Lys-tRNA-synth_II_C"/>
</dbReference>
<dbReference type="Proteomes" id="UP001642464">
    <property type="component" value="Unassembled WGS sequence"/>
</dbReference>
<organism evidence="1 2">
    <name type="scientific">Durusdinium trenchii</name>
    <dbReference type="NCBI Taxonomy" id="1381693"/>
    <lineage>
        <taxon>Eukaryota</taxon>
        <taxon>Sar</taxon>
        <taxon>Alveolata</taxon>
        <taxon>Dinophyceae</taxon>
        <taxon>Suessiales</taxon>
        <taxon>Symbiodiniaceae</taxon>
        <taxon>Durusdinium</taxon>
    </lineage>
</organism>
<dbReference type="PRINTS" id="PR00982">
    <property type="entry name" value="TRNASYNTHLYS"/>
</dbReference>
<accession>A0ABP0Q0K1</accession>
<dbReference type="Gene3D" id="2.40.50.140">
    <property type="entry name" value="Nucleic acid-binding proteins"/>
    <property type="match status" value="1"/>
</dbReference>
<dbReference type="Pfam" id="PF00152">
    <property type="entry name" value="tRNA-synt_2"/>
    <property type="match status" value="1"/>
</dbReference>
<dbReference type="SUPFAM" id="SSF56037">
    <property type="entry name" value="PheT/TilS domain"/>
    <property type="match status" value="1"/>
</dbReference>
<dbReference type="Gene3D" id="3.30.930.10">
    <property type="entry name" value="Bira Bifunctional Protein, Domain 2"/>
    <property type="match status" value="1"/>
</dbReference>
<dbReference type="InterPro" id="IPR045864">
    <property type="entry name" value="aa-tRNA-synth_II/BPL/LPL"/>
</dbReference>
<dbReference type="InterPro" id="IPR012340">
    <property type="entry name" value="NA-bd_OB-fold"/>
</dbReference>
<name>A0ABP0Q0K1_9DINO</name>
<dbReference type="PANTHER" id="PTHR42918">
    <property type="entry name" value="LYSYL-TRNA SYNTHETASE"/>
    <property type="match status" value="1"/>
</dbReference>
<dbReference type="InterPro" id="IPR020825">
    <property type="entry name" value="Phe-tRNA_synthase-like_B3/B4"/>
</dbReference>
<dbReference type="PANTHER" id="PTHR42918:SF9">
    <property type="entry name" value="LYSINE--TRNA LIGASE"/>
    <property type="match status" value="1"/>
</dbReference>
<dbReference type="InterPro" id="IPR044136">
    <property type="entry name" value="Lys-tRNA-ligase_II_N"/>
</dbReference>
<dbReference type="EMBL" id="CAXAMM010038846">
    <property type="protein sequence ID" value="CAK9081457.1"/>
    <property type="molecule type" value="Genomic_DNA"/>
</dbReference>
<dbReference type="InterPro" id="IPR005146">
    <property type="entry name" value="B3/B4_tRNA-bd"/>
</dbReference>
<keyword evidence="1" id="KW-0436">Ligase</keyword>
<dbReference type="GO" id="GO:0016874">
    <property type="term" value="F:ligase activity"/>
    <property type="evidence" value="ECO:0007669"/>
    <property type="project" value="UniProtKB-KW"/>
</dbReference>
<dbReference type="Pfam" id="PF01336">
    <property type="entry name" value="tRNA_anti-codon"/>
    <property type="match status" value="1"/>
</dbReference>
<protein>
    <submittedName>
        <fullName evidence="1">Lysine--tRNA ligase (Lysyl-tRNA synthetase) (LysRS)</fullName>
    </submittedName>
</protein>
<comment type="caution">
    <text evidence="1">The sequence shown here is derived from an EMBL/GenBank/DDBJ whole genome shotgun (WGS) entry which is preliminary data.</text>
</comment>
<reference evidence="1 2" key="1">
    <citation type="submission" date="2024-02" db="EMBL/GenBank/DDBJ databases">
        <authorList>
            <person name="Chen Y."/>
            <person name="Shah S."/>
            <person name="Dougan E. K."/>
            <person name="Thang M."/>
            <person name="Chan C."/>
        </authorList>
    </citation>
    <scope>NUCLEOTIDE SEQUENCE [LARGE SCALE GENOMIC DNA]</scope>
</reference>
<keyword evidence="2" id="KW-1185">Reference proteome</keyword>
<dbReference type="InterPro" id="IPR004364">
    <property type="entry name" value="Aa-tRNA-synt_II"/>
</dbReference>
<evidence type="ECO:0000313" key="2">
    <source>
        <dbReference type="Proteomes" id="UP001642464"/>
    </source>
</evidence>
<evidence type="ECO:0000313" key="1">
    <source>
        <dbReference type="EMBL" id="CAK9081457.1"/>
    </source>
</evidence>
<dbReference type="Pfam" id="PF03483">
    <property type="entry name" value="B3_4"/>
    <property type="match status" value="1"/>
</dbReference>
<sequence>MSSDSSDDFCRKRRVSLRSSPDVYPHAWRTNATAEELRRMYGHLPNGGRVQGVKTLAGRLVAQRDFGKLRFMVVVNESTSIQIVCDSSTLIDSTRINRNDVVGVEGEVGKTRKGELSVFATKLQLLAPCWHNLPVQQSKLDPVLKCRRRYLDLMTNVSSQLKFKKRAEIITSIRKYLKQRGFHEVETPILCTTGVASAQAVKTRSNELNMDLSLRTEPEVFLKMLLVGGFDRIFELGRCFRNASVDADPEHTTCELYMAYHDYNDLMCLVEDLFSSLVLHFNGSYQLEYHPDGCGDSHLPVLLDFTPPWPRVSIVEEVEGLAERQIPRDFNSEECNEVLEDIAFTNNVQCSEPRTPHRLLKKLFESMKLHHLLNPTFVIDPPMEASMAKEHRSKQGRAERFDLIISGKEISNGYSEQNDPHAQRAAFDQLKEVGVEDFLDALEHGLPPSAGLGFSVDRLIMLLVNANQMKEVILFPHINQRVTGGCSEYYFPPKVPQERLAELVEADMPFVISPCSQVSIDPQVFHVLPGLQVLLVLVLGFENADRDAAVEEVFWQVCKKPCDSGIRKQRLELWCRLASLMATGNKAPLQSVQSLHKRAQKGQITQISPIVDLVNALSLKHVVCGSGFDLKALPGDLMLRVCTNADHFLAMDALSMSPERVNAGEVAYTTTPTSSGNVLKRHLSHKQSKLGAIGPETQDALLLFEMPAELVEAVLKDLANDVKKLPKILMSSPERRKRGQNEAKICMYPLSSSHPIVHLPTVPIVC</sequence>
<dbReference type="InterPro" id="IPR006195">
    <property type="entry name" value="aa-tRNA-synth_II"/>
</dbReference>
<dbReference type="PROSITE" id="PS50862">
    <property type="entry name" value="AA_TRNA_LIGASE_II"/>
    <property type="match status" value="1"/>
</dbReference>
<dbReference type="InterPro" id="IPR004365">
    <property type="entry name" value="NA-bd_OB_tRNA"/>
</dbReference>